<dbReference type="InterPro" id="IPR015896">
    <property type="entry name" value="4pyrrol_synth_GluRdtase_dimer"/>
</dbReference>
<evidence type="ECO:0000256" key="1">
    <source>
        <dbReference type="ARBA" id="ARBA00005059"/>
    </source>
</evidence>
<evidence type="ECO:0000259" key="17">
    <source>
        <dbReference type="Pfam" id="PF05201"/>
    </source>
</evidence>
<dbReference type="InterPro" id="IPR036343">
    <property type="entry name" value="GluRdtase_N_sf"/>
</dbReference>
<protein>
    <recommendedName>
        <fullName evidence="3 8">Glutamyl-tRNA reductase</fullName>
        <shortName evidence="8">GluTR</shortName>
        <ecNumber evidence="3 8">1.2.1.70</ecNumber>
    </recommendedName>
</protein>
<feature type="active site" description="Nucleophile" evidence="8 9">
    <location>
        <position position="50"/>
    </location>
</feature>
<dbReference type="InterPro" id="IPR006151">
    <property type="entry name" value="Shikm_DH/Glu-tRNA_Rdtase"/>
</dbReference>
<dbReference type="Gene3D" id="3.30.460.30">
    <property type="entry name" value="Glutamyl-tRNA reductase, N-terminal domain"/>
    <property type="match status" value="1"/>
</dbReference>
<feature type="domain" description="Glutamyl-tRNA reductase N-terminal" evidence="17">
    <location>
        <begin position="6"/>
        <end position="156"/>
    </location>
</feature>
<dbReference type="EMBL" id="FMIC01000002">
    <property type="protein sequence ID" value="SCL62153.1"/>
    <property type="molecule type" value="Genomic_DNA"/>
</dbReference>
<feature type="binding site" evidence="8 10">
    <location>
        <begin position="49"/>
        <end position="52"/>
    </location>
    <ligand>
        <name>substrate</name>
    </ligand>
</feature>
<accession>A0A1C6V730</accession>
<feature type="binding site" evidence="8 10">
    <location>
        <begin position="114"/>
        <end position="116"/>
    </location>
    <ligand>
        <name>substrate</name>
    </ligand>
</feature>
<evidence type="ECO:0000256" key="9">
    <source>
        <dbReference type="PIRSR" id="PIRSR000445-1"/>
    </source>
</evidence>
<dbReference type="OrthoDB" id="110209at2"/>
<dbReference type="SUPFAM" id="SSF69075">
    <property type="entry name" value="Glutamyl tRNA-reductase dimerization domain"/>
    <property type="match status" value="1"/>
</dbReference>
<dbReference type="EC" id="1.2.1.70" evidence="3 8"/>
<dbReference type="PANTHER" id="PTHR43013:SF1">
    <property type="entry name" value="GLUTAMYL-TRNA REDUCTASE"/>
    <property type="match status" value="1"/>
</dbReference>
<sequence>MKLLVVGASYRTAPVATLEQLAVGPADLTRTLDRLVAQPYVTEAVLVSTCNRVEVYAAVSGFHGGLGDICAVLAEHAGCQPAALANHLYVHFDAAAVDHVFRVAAGLDSMVVGEAQILGQLRDAYHSATGADTAGRLLHELMQQALRVGKRAHAETGIDRAGQSVVTAALELAAGHLDGDLAGRPALVVGAGAMGSLGVATLSRLGAGPLTVTNRGADRAVRLAEAYGAGATPMAELTTALSTVDIVVAATAAAEAVLTREVVTRALAGRDPGRGPLVLLDLAVPRDVEAGVAELPGVEVIDIDRMAALLADGPAATDAAAVERIVTGEVDAFLTWLRGADVAPTVAALRGRADDVVGAELRRLAQRRPDLTDDQRAEVARTVHRVVQRLLHQPTVRVRQLAAEPGGDQYAALLRELFDLQVPQTSPVDAVPDIVAGDAAPPFGLADLPPPVGLADLPPPVGLADLPPPVGLADLPPSTGSADIPPIGGER</sequence>
<evidence type="ECO:0000313" key="19">
    <source>
        <dbReference type="Proteomes" id="UP000199343"/>
    </source>
</evidence>
<evidence type="ECO:0000256" key="2">
    <source>
        <dbReference type="ARBA" id="ARBA00005916"/>
    </source>
</evidence>
<evidence type="ECO:0000256" key="11">
    <source>
        <dbReference type="PIRSR" id="PIRSR000445-3"/>
    </source>
</evidence>
<dbReference type="HAMAP" id="MF_00087">
    <property type="entry name" value="Glu_tRNA_reductase"/>
    <property type="match status" value="1"/>
</dbReference>
<comment type="miscellaneous">
    <text evidence="8">During catalysis, the active site Cys acts as a nucleophile attacking the alpha-carbonyl group of tRNA-bound glutamate with the formation of a thioester intermediate between enzyme and glutamate, and the concomitant release of tRNA(Glu). The thioester intermediate is finally reduced by direct hydride transfer from NADPH, to form the product GSA.</text>
</comment>
<dbReference type="InterPro" id="IPR015895">
    <property type="entry name" value="4pyrrol_synth_GluRdtase_N"/>
</dbReference>
<dbReference type="InterPro" id="IPR036453">
    <property type="entry name" value="GluRdtase_dimer_dom_sf"/>
</dbReference>
<evidence type="ECO:0000313" key="18">
    <source>
        <dbReference type="EMBL" id="SCL62153.1"/>
    </source>
</evidence>
<dbReference type="NCBIfam" id="TIGR01035">
    <property type="entry name" value="hemA"/>
    <property type="match status" value="1"/>
</dbReference>
<feature type="binding site" evidence="8 10">
    <location>
        <position position="109"/>
    </location>
    <ligand>
        <name>substrate</name>
    </ligand>
</feature>
<dbReference type="GO" id="GO:0019353">
    <property type="term" value="P:protoporphyrinogen IX biosynthetic process from glutamate"/>
    <property type="evidence" value="ECO:0007669"/>
    <property type="project" value="TreeGrafter"/>
</dbReference>
<dbReference type="Proteomes" id="UP000199343">
    <property type="component" value="Unassembled WGS sequence"/>
</dbReference>
<feature type="region of interest" description="Disordered" evidence="14">
    <location>
        <begin position="465"/>
        <end position="491"/>
    </location>
</feature>
<dbReference type="STRING" id="47871.GA0070608_2590"/>
<dbReference type="GO" id="GO:0050661">
    <property type="term" value="F:NADP binding"/>
    <property type="evidence" value="ECO:0007669"/>
    <property type="project" value="InterPro"/>
</dbReference>
<dbReference type="Pfam" id="PF00745">
    <property type="entry name" value="GlutR_dimer"/>
    <property type="match status" value="1"/>
</dbReference>
<dbReference type="CDD" id="cd05213">
    <property type="entry name" value="NAD_bind_Glutamyl_tRNA_reduct"/>
    <property type="match status" value="1"/>
</dbReference>
<name>A0A1C6V730_9ACTN</name>
<keyword evidence="5 8" id="KW-0560">Oxidoreductase</keyword>
<feature type="domain" description="Quinate/shikimate 5-dehydrogenase/glutamyl-tRNA reductase" evidence="16">
    <location>
        <begin position="172"/>
        <end position="306"/>
    </location>
</feature>
<comment type="domain">
    <text evidence="8">Possesses an unusual extended V-shaped dimeric structure with each monomer consisting of three distinct domains arranged along a curved 'spinal' alpha-helix. The N-terminal catalytic domain specifically recognizes the glutamate moiety of the substrate. The second domain is the NADPH-binding domain, and the third C-terminal domain is responsible for dimerization.</text>
</comment>
<evidence type="ECO:0000259" key="16">
    <source>
        <dbReference type="Pfam" id="PF01488"/>
    </source>
</evidence>
<keyword evidence="6 8" id="KW-0627">Porphyrin biosynthesis</keyword>
<evidence type="ECO:0000256" key="5">
    <source>
        <dbReference type="ARBA" id="ARBA00023002"/>
    </source>
</evidence>
<evidence type="ECO:0000256" key="10">
    <source>
        <dbReference type="PIRSR" id="PIRSR000445-2"/>
    </source>
</evidence>
<dbReference type="InterPro" id="IPR018214">
    <property type="entry name" value="GluRdtase_CS"/>
</dbReference>
<dbReference type="PROSITE" id="PS00747">
    <property type="entry name" value="GLUTR"/>
    <property type="match status" value="1"/>
</dbReference>
<evidence type="ECO:0000256" key="7">
    <source>
        <dbReference type="ARBA" id="ARBA00047464"/>
    </source>
</evidence>
<dbReference type="SUPFAM" id="SSF69742">
    <property type="entry name" value="Glutamyl tRNA-reductase catalytic, N-terminal domain"/>
    <property type="match status" value="1"/>
</dbReference>
<dbReference type="Gene3D" id="3.40.50.720">
    <property type="entry name" value="NAD(P)-binding Rossmann-like Domain"/>
    <property type="match status" value="1"/>
</dbReference>
<evidence type="ECO:0000256" key="13">
    <source>
        <dbReference type="RuleBase" id="RU000584"/>
    </source>
</evidence>
<evidence type="ECO:0000256" key="6">
    <source>
        <dbReference type="ARBA" id="ARBA00023244"/>
    </source>
</evidence>
<evidence type="ECO:0000256" key="8">
    <source>
        <dbReference type="HAMAP-Rule" id="MF_00087"/>
    </source>
</evidence>
<feature type="binding site" evidence="8 11">
    <location>
        <begin position="190"/>
        <end position="195"/>
    </location>
    <ligand>
        <name>NADP(+)</name>
        <dbReference type="ChEBI" id="CHEBI:58349"/>
    </ligand>
</feature>
<dbReference type="InterPro" id="IPR000343">
    <property type="entry name" value="4pyrrol_synth_GluRdtase"/>
</dbReference>
<comment type="catalytic activity">
    <reaction evidence="7 8 13">
        <text>(S)-4-amino-5-oxopentanoate + tRNA(Glu) + NADP(+) = L-glutamyl-tRNA(Glu) + NADPH + H(+)</text>
        <dbReference type="Rhea" id="RHEA:12344"/>
        <dbReference type="Rhea" id="RHEA-COMP:9663"/>
        <dbReference type="Rhea" id="RHEA-COMP:9680"/>
        <dbReference type="ChEBI" id="CHEBI:15378"/>
        <dbReference type="ChEBI" id="CHEBI:57501"/>
        <dbReference type="ChEBI" id="CHEBI:57783"/>
        <dbReference type="ChEBI" id="CHEBI:58349"/>
        <dbReference type="ChEBI" id="CHEBI:78442"/>
        <dbReference type="ChEBI" id="CHEBI:78520"/>
        <dbReference type="EC" id="1.2.1.70"/>
    </reaction>
</comment>
<evidence type="ECO:0000259" key="15">
    <source>
        <dbReference type="Pfam" id="PF00745"/>
    </source>
</evidence>
<gene>
    <name evidence="8" type="primary">hemA</name>
    <name evidence="18" type="ORF">GA0070608_2590</name>
</gene>
<feature type="domain" description="Tetrapyrrole biosynthesis glutamyl-tRNA reductase dimerisation" evidence="15">
    <location>
        <begin position="322"/>
        <end position="420"/>
    </location>
</feature>
<dbReference type="InterPro" id="IPR036291">
    <property type="entry name" value="NAD(P)-bd_dom_sf"/>
</dbReference>
<comment type="similarity">
    <text evidence="2 8 13">Belongs to the glutamyl-tRNA reductase family.</text>
</comment>
<dbReference type="NCBIfam" id="NF000744">
    <property type="entry name" value="PRK00045.1-3"/>
    <property type="match status" value="1"/>
</dbReference>
<dbReference type="AlphaFoldDB" id="A0A1C6V730"/>
<dbReference type="PANTHER" id="PTHR43013">
    <property type="entry name" value="GLUTAMYL-TRNA REDUCTASE"/>
    <property type="match status" value="1"/>
</dbReference>
<evidence type="ECO:0000256" key="14">
    <source>
        <dbReference type="SAM" id="MobiDB-lite"/>
    </source>
</evidence>
<evidence type="ECO:0000256" key="3">
    <source>
        <dbReference type="ARBA" id="ARBA00012970"/>
    </source>
</evidence>
<dbReference type="FunFam" id="3.30.460.30:FF:000001">
    <property type="entry name" value="Glutamyl-tRNA reductase"/>
    <property type="match status" value="1"/>
</dbReference>
<keyword evidence="4 8" id="KW-0521">NADP</keyword>
<evidence type="ECO:0000256" key="4">
    <source>
        <dbReference type="ARBA" id="ARBA00022857"/>
    </source>
</evidence>
<dbReference type="Pfam" id="PF01488">
    <property type="entry name" value="Shikimate_DH"/>
    <property type="match status" value="1"/>
</dbReference>
<evidence type="ECO:0000256" key="12">
    <source>
        <dbReference type="PIRSR" id="PIRSR000445-4"/>
    </source>
</evidence>
<organism evidence="18 19">
    <name type="scientific">Micromonospora peucetia</name>
    <dbReference type="NCBI Taxonomy" id="47871"/>
    <lineage>
        <taxon>Bacteria</taxon>
        <taxon>Bacillati</taxon>
        <taxon>Actinomycetota</taxon>
        <taxon>Actinomycetes</taxon>
        <taxon>Micromonosporales</taxon>
        <taxon>Micromonosporaceae</taxon>
        <taxon>Micromonospora</taxon>
    </lineage>
</organism>
<comment type="function">
    <text evidence="8">Catalyzes the NADPH-dependent reduction of glutamyl-tRNA(Glu) to glutamate 1-semialdehyde (GSA).</text>
</comment>
<reference evidence="18 19" key="1">
    <citation type="submission" date="2016-06" db="EMBL/GenBank/DDBJ databases">
        <authorList>
            <person name="Kjaerup R.B."/>
            <person name="Dalgaard T.S."/>
            <person name="Juul-Madsen H.R."/>
        </authorList>
    </citation>
    <scope>NUCLEOTIDE SEQUENCE [LARGE SCALE GENOMIC DNA]</scope>
    <source>
        <strain evidence="18 19">DSM 43363</strain>
    </source>
</reference>
<dbReference type="GO" id="GO:0008883">
    <property type="term" value="F:glutamyl-tRNA reductase activity"/>
    <property type="evidence" value="ECO:0007669"/>
    <property type="project" value="UniProtKB-UniRule"/>
</dbReference>
<dbReference type="Pfam" id="PF05201">
    <property type="entry name" value="GlutR_N"/>
    <property type="match status" value="1"/>
</dbReference>
<dbReference type="UniPathway" id="UPA00251">
    <property type="reaction ID" value="UER00316"/>
</dbReference>
<dbReference type="PIRSF" id="PIRSF000445">
    <property type="entry name" value="4pyrrol_synth_GluRdtase"/>
    <property type="match status" value="1"/>
</dbReference>
<dbReference type="SUPFAM" id="SSF51735">
    <property type="entry name" value="NAD(P)-binding Rossmann-fold domains"/>
    <property type="match status" value="1"/>
</dbReference>
<proteinExistence type="inferred from homology"/>
<feature type="site" description="Important for activity" evidence="8 12">
    <location>
        <position position="99"/>
    </location>
</feature>
<comment type="subunit">
    <text evidence="8">Homodimer.</text>
</comment>
<comment type="pathway">
    <text evidence="1 8 13">Porphyrin-containing compound metabolism; protoporphyrin-IX biosynthesis; 5-aminolevulinate from L-glutamyl-tRNA(Glu): step 1/2.</text>
</comment>
<feature type="binding site" evidence="8 10">
    <location>
        <position position="120"/>
    </location>
    <ligand>
        <name>substrate</name>
    </ligand>
</feature>